<evidence type="ECO:0000313" key="1">
    <source>
        <dbReference type="EMBL" id="MBU5676541.1"/>
    </source>
</evidence>
<name>A0ABS6G321_9FIRM</name>
<gene>
    <name evidence="1" type="ORF">KQI88_08940</name>
</gene>
<organism evidence="1 2">
    <name type="scientific">Alkaliphilus flagellatus</name>
    <dbReference type="NCBI Taxonomy" id="2841507"/>
    <lineage>
        <taxon>Bacteria</taxon>
        <taxon>Bacillati</taxon>
        <taxon>Bacillota</taxon>
        <taxon>Clostridia</taxon>
        <taxon>Peptostreptococcales</taxon>
        <taxon>Natronincolaceae</taxon>
        <taxon>Alkaliphilus</taxon>
    </lineage>
</organism>
<keyword evidence="2" id="KW-1185">Reference proteome</keyword>
<accession>A0ABS6G321</accession>
<dbReference type="EMBL" id="JAHLQK010000003">
    <property type="protein sequence ID" value="MBU5676541.1"/>
    <property type="molecule type" value="Genomic_DNA"/>
</dbReference>
<protein>
    <recommendedName>
        <fullName evidence="3">S1 motif domain-containing protein</fullName>
    </recommendedName>
</protein>
<evidence type="ECO:0008006" key="3">
    <source>
        <dbReference type="Google" id="ProtNLM"/>
    </source>
</evidence>
<sequence length="550" mass="62867">MKKIFILILALTLLSSVFTYGNINQVYRQGFVEGYLREPLKETLEIESYEGGIYSLPLSPNTIYTIDSQPVNASNFMAGMEVYAQIEGRKVVAVEGYSTSSLGYISPGSKIRTGRISRIDRNQLVLKLATGVEETFLTMPGTITLKDGKNVSLDTLYVGDRVKLHFDEVNTNIISRISIEGDSIRIKGLYKGKLNFVDGYGDKITISDVQHLNNGSWKQLSASMTIPYNKQSPLYVGGYSVSYDNLKYYRGKTVYLAMKDFFGRDQVERMVVQSQYESTYSDKIQDINWFTGGFELKNNRNIGFHDGTIVIKNDRLVDNFALSVKSDVFVVADGRGMDSSADVVYVLNEEVNNSNIGQHYIYAGRMNQIVEDRLWLKDFFLLEENEWQSFEGEKELFFDNDTDIYDLTNNKKITIKEFYSGDYAVDESSRYAKDQRLKDWHSYVYTDGDRISAIMVQKNMDSLLRQRVTNGIISSVTNDNLVGWGISIKNARDWSSRRSQWMEKNADLQVNLEKALLIKDGKQIEPYDLKAGDRMYLIRNDFYGKVLIVK</sequence>
<proteinExistence type="predicted"/>
<dbReference type="Proteomes" id="UP000779508">
    <property type="component" value="Unassembled WGS sequence"/>
</dbReference>
<dbReference type="RefSeq" id="WP_216416394.1">
    <property type="nucleotide sequence ID" value="NZ_JAHLQK010000003.1"/>
</dbReference>
<comment type="caution">
    <text evidence="1">The sequence shown here is derived from an EMBL/GenBank/DDBJ whole genome shotgun (WGS) entry which is preliminary data.</text>
</comment>
<reference evidence="1 2" key="1">
    <citation type="submission" date="2021-06" db="EMBL/GenBank/DDBJ databases">
        <authorList>
            <person name="Sun Q."/>
            <person name="Li D."/>
        </authorList>
    </citation>
    <scope>NUCLEOTIDE SEQUENCE [LARGE SCALE GENOMIC DNA]</scope>
    <source>
        <strain evidence="1 2">MSJ-5</strain>
    </source>
</reference>
<evidence type="ECO:0000313" key="2">
    <source>
        <dbReference type="Proteomes" id="UP000779508"/>
    </source>
</evidence>